<dbReference type="Gene3D" id="2.30.29.30">
    <property type="entry name" value="Pleckstrin-homology domain (PH domain)/Phosphotyrosine-binding domain (PTB)"/>
    <property type="match status" value="1"/>
</dbReference>
<dbReference type="Proteomes" id="UP001055219">
    <property type="component" value="Unassembled WGS sequence"/>
</dbReference>
<dbReference type="InterPro" id="IPR011993">
    <property type="entry name" value="PH-like_dom_sf"/>
</dbReference>
<dbReference type="SMART" id="SM00160">
    <property type="entry name" value="RanBD"/>
    <property type="match status" value="1"/>
</dbReference>
<comment type="subcellular location">
    <subcellularLocation>
        <location evidence="1">Nucleus</location>
    </subcellularLocation>
</comment>
<evidence type="ECO:0000259" key="4">
    <source>
        <dbReference type="PROSITE" id="PS50196"/>
    </source>
</evidence>
<evidence type="ECO:0000256" key="2">
    <source>
        <dbReference type="ARBA" id="ARBA00023242"/>
    </source>
</evidence>
<proteinExistence type="predicted"/>
<dbReference type="RefSeq" id="XP_051361284.1">
    <property type="nucleotide sequence ID" value="XM_051507565.1"/>
</dbReference>
<evidence type="ECO:0000313" key="5">
    <source>
        <dbReference type="EMBL" id="KAI6780428.1"/>
    </source>
</evidence>
<dbReference type="InterPro" id="IPR000156">
    <property type="entry name" value="Ran_bind_dom"/>
</dbReference>
<feature type="region of interest" description="Disordered" evidence="3">
    <location>
        <begin position="156"/>
        <end position="300"/>
    </location>
</feature>
<dbReference type="GO" id="GO:0005634">
    <property type="term" value="C:nucleus"/>
    <property type="evidence" value="ECO:0007669"/>
    <property type="project" value="UniProtKB-SubCell"/>
</dbReference>
<name>A0A9P9XZG9_9HYPO</name>
<evidence type="ECO:0000313" key="6">
    <source>
        <dbReference type="Proteomes" id="UP001055219"/>
    </source>
</evidence>
<gene>
    <name evidence="5" type="ORF">J7T54_007277</name>
</gene>
<dbReference type="PANTHER" id="PTHR23138:SF142">
    <property type="entry name" value="RAN-BINDING PROTEIN 3B-RELATED"/>
    <property type="match status" value="1"/>
</dbReference>
<organism evidence="5 6">
    <name type="scientific">Emericellopsis cladophorae</name>
    <dbReference type="NCBI Taxonomy" id="2686198"/>
    <lineage>
        <taxon>Eukaryota</taxon>
        <taxon>Fungi</taxon>
        <taxon>Dikarya</taxon>
        <taxon>Ascomycota</taxon>
        <taxon>Pezizomycotina</taxon>
        <taxon>Sordariomycetes</taxon>
        <taxon>Hypocreomycetidae</taxon>
        <taxon>Hypocreales</taxon>
        <taxon>Bionectriaceae</taxon>
        <taxon>Emericellopsis</taxon>
    </lineage>
</organism>
<feature type="compositionally biased region" description="Basic and acidic residues" evidence="3">
    <location>
        <begin position="14"/>
        <end position="31"/>
    </location>
</feature>
<dbReference type="AlphaFoldDB" id="A0A9P9XZG9"/>
<feature type="compositionally biased region" description="Basic and acidic residues" evidence="3">
    <location>
        <begin position="278"/>
        <end position="300"/>
    </location>
</feature>
<feature type="compositionally biased region" description="Polar residues" evidence="3">
    <location>
        <begin position="1"/>
        <end position="13"/>
    </location>
</feature>
<feature type="region of interest" description="Disordered" evidence="3">
    <location>
        <begin position="1"/>
        <end position="144"/>
    </location>
</feature>
<feature type="compositionally biased region" description="Gly residues" evidence="3">
    <location>
        <begin position="216"/>
        <end position="227"/>
    </location>
</feature>
<keyword evidence="6" id="KW-1185">Reference proteome</keyword>
<dbReference type="Pfam" id="PF00638">
    <property type="entry name" value="Ran_BP1"/>
    <property type="match status" value="1"/>
</dbReference>
<dbReference type="PROSITE" id="PS50196">
    <property type="entry name" value="RANBD1"/>
    <property type="match status" value="1"/>
</dbReference>
<protein>
    <submittedName>
        <fullName evidence="5">Brefeldin A resistance protein-like protein</fullName>
    </submittedName>
</protein>
<dbReference type="InterPro" id="IPR045255">
    <property type="entry name" value="RanBP1-like"/>
</dbReference>
<dbReference type="OrthoDB" id="185618at2759"/>
<evidence type="ECO:0000256" key="1">
    <source>
        <dbReference type="ARBA" id="ARBA00004123"/>
    </source>
</evidence>
<reference evidence="5" key="1">
    <citation type="journal article" date="2021" name="J Fungi (Basel)">
        <title>Genomic and Metabolomic Analyses of the Marine Fungus Emericellopsis cladophorae: Insights into Saltwater Adaptability Mechanisms and Its Biosynthetic Potential.</title>
        <authorList>
            <person name="Goncalves M.F.M."/>
            <person name="Hilario S."/>
            <person name="Van de Peer Y."/>
            <person name="Esteves A.C."/>
            <person name="Alves A."/>
        </authorList>
    </citation>
    <scope>NUCLEOTIDE SEQUENCE</scope>
    <source>
        <strain evidence="5">MUM 19.33</strain>
    </source>
</reference>
<feature type="compositionally biased region" description="Low complexity" evidence="3">
    <location>
        <begin position="228"/>
        <end position="241"/>
    </location>
</feature>
<feature type="compositionally biased region" description="Acidic residues" evidence="3">
    <location>
        <begin position="262"/>
        <end position="277"/>
    </location>
</feature>
<evidence type="ECO:0000256" key="3">
    <source>
        <dbReference type="SAM" id="MobiDB-lite"/>
    </source>
</evidence>
<accession>A0A9P9XZG9</accession>
<dbReference type="GeneID" id="75833753"/>
<feature type="compositionally biased region" description="Gly residues" evidence="3">
    <location>
        <begin position="156"/>
        <end position="167"/>
    </location>
</feature>
<sequence>MAEETNSPKTSPVSKEDAETRAARRELKQHSISEPASTAAADANERPETPATEGEDAAPAEDHVLSPKKKRAHDQLDSGKVMQDKDVQSGASTDSAKDRASRSEPEKKRPRDGESKESTTEDDKKTGGTDAKPDTKKSQTSSSAFAASGFGKLAAGGSGFASLGGGNASPFGAAAGKPMTSFASPTKPTKPSEAPKLSFGGGTSASPFAGLSSGSNGFGSALGGGSAFGASSGSKLGSFAAPGSKPAFGNDKPAKAFGAPESDVEDDEDDDNDDDESKDDKGDEERAASPEKEDDKKKARLQKVEVNDGEQGEVTVVSVRAKVFHLDKEVGWKERGSGMLKINVPVECVELDHDNNPIPGSFDASGFELEDEEAGAKPNKVARLILRQDQTHRVILNTAIAPAMEFQEKATLKSVGIVFTAFEGDGAGAKPVNITAKMTAANAKIFMNEVKLIQRELRGI</sequence>
<dbReference type="EMBL" id="JAGIXG020000033">
    <property type="protein sequence ID" value="KAI6780428.1"/>
    <property type="molecule type" value="Genomic_DNA"/>
</dbReference>
<comment type="caution">
    <text evidence="5">The sequence shown here is derived from an EMBL/GenBank/DDBJ whole genome shotgun (WGS) entry which is preliminary data.</text>
</comment>
<keyword evidence="2" id="KW-0539">Nucleus</keyword>
<reference evidence="5" key="2">
    <citation type="submission" date="2022-07" db="EMBL/GenBank/DDBJ databases">
        <authorList>
            <person name="Goncalves M.F.M."/>
            <person name="Hilario S."/>
            <person name="Van De Peer Y."/>
            <person name="Esteves A.C."/>
            <person name="Alves A."/>
        </authorList>
    </citation>
    <scope>NUCLEOTIDE SEQUENCE</scope>
    <source>
        <strain evidence="5">MUM 19.33</strain>
    </source>
</reference>
<feature type="domain" description="RanBD1" evidence="4">
    <location>
        <begin position="290"/>
        <end position="438"/>
    </location>
</feature>
<dbReference type="SUPFAM" id="SSF50729">
    <property type="entry name" value="PH domain-like"/>
    <property type="match status" value="1"/>
</dbReference>
<feature type="compositionally biased region" description="Basic and acidic residues" evidence="3">
    <location>
        <begin position="73"/>
        <end position="87"/>
    </location>
</feature>
<dbReference type="PANTHER" id="PTHR23138">
    <property type="entry name" value="RAN BINDING PROTEIN"/>
    <property type="match status" value="1"/>
</dbReference>
<feature type="compositionally biased region" description="Basic and acidic residues" evidence="3">
    <location>
        <begin position="95"/>
        <end position="137"/>
    </location>
</feature>